<keyword evidence="3" id="KW-1185">Reference proteome</keyword>
<dbReference type="EMBL" id="PVWO01000028">
    <property type="protein sequence ID" value="PSB58638.1"/>
    <property type="molecule type" value="Genomic_DNA"/>
</dbReference>
<protein>
    <recommendedName>
        <fullName evidence="1">ADYC domain-containing protein</fullName>
    </recommendedName>
</protein>
<gene>
    <name evidence="2" type="ORF">C7B77_03975</name>
</gene>
<organism evidence="2 3">
    <name type="scientific">Chamaesiphon polymorphus CCALA 037</name>
    <dbReference type="NCBI Taxonomy" id="2107692"/>
    <lineage>
        <taxon>Bacteria</taxon>
        <taxon>Bacillati</taxon>
        <taxon>Cyanobacteriota</taxon>
        <taxon>Cyanophyceae</taxon>
        <taxon>Gomontiellales</taxon>
        <taxon>Chamaesiphonaceae</taxon>
        <taxon>Chamaesiphon</taxon>
    </lineage>
</organism>
<dbReference type="Proteomes" id="UP000238937">
    <property type="component" value="Unassembled WGS sequence"/>
</dbReference>
<sequence>MKFAMRFTRKMSVSLLLATGCLLTIVASIQVQRNLNWEGAGKDLAIEGRDVAGTELTVVEGGRDLKLKIADVDLDPQDPEREIYLYTVLYRDSVSEQWQNYCQPDRDNVAKAIPLSGAWDRTGKHHENGRITFACTNGVLAKCVRFGYKPWKTVRGRSLRDFHQACTRMVRADYCGNGRAHTKDGTAIDIYDRLSIQTRTPHSGMILEAGWSPDGAVFIARTRWPESLAKIERECPDRLKRPVRNSLAQPLLWRIDPTAIQQQLPKVLIFNDSFDLIRSQSYPCGIRRSLLRCS</sequence>
<dbReference type="PROSITE" id="PS51257">
    <property type="entry name" value="PROKAR_LIPOPROTEIN"/>
    <property type="match status" value="1"/>
</dbReference>
<reference evidence="2 3" key="1">
    <citation type="submission" date="2018-03" db="EMBL/GenBank/DDBJ databases">
        <title>The ancient ancestry and fast evolution of plastids.</title>
        <authorList>
            <person name="Moore K.R."/>
            <person name="Magnabosco C."/>
            <person name="Momper L."/>
            <person name="Gold D.A."/>
            <person name="Bosak T."/>
            <person name="Fournier G.P."/>
        </authorList>
    </citation>
    <scope>NUCLEOTIDE SEQUENCE [LARGE SCALE GENOMIC DNA]</scope>
    <source>
        <strain evidence="2 3">CCALA 037</strain>
    </source>
</reference>
<evidence type="ECO:0000313" key="2">
    <source>
        <dbReference type="EMBL" id="PSB58638.1"/>
    </source>
</evidence>
<evidence type="ECO:0000313" key="3">
    <source>
        <dbReference type="Proteomes" id="UP000238937"/>
    </source>
</evidence>
<name>A0A2T1GLA2_9CYAN</name>
<dbReference type="OrthoDB" id="8066319at2"/>
<comment type="caution">
    <text evidence="2">The sequence shown here is derived from an EMBL/GenBank/DDBJ whole genome shotgun (WGS) entry which is preliminary data.</text>
</comment>
<dbReference type="AlphaFoldDB" id="A0A2T1GLA2"/>
<evidence type="ECO:0000259" key="1">
    <source>
        <dbReference type="Pfam" id="PF20032"/>
    </source>
</evidence>
<feature type="domain" description="ADYC" evidence="1">
    <location>
        <begin position="48"/>
        <end position="224"/>
    </location>
</feature>
<proteinExistence type="predicted"/>
<dbReference type="InterPro" id="IPR045426">
    <property type="entry name" value="ADYC"/>
</dbReference>
<dbReference type="Pfam" id="PF20032">
    <property type="entry name" value="ADYC"/>
    <property type="match status" value="1"/>
</dbReference>
<accession>A0A2T1GLA2</accession>